<sequence length="47" mass="5105">MEKRATGAGCATSSRPAFSYHGFPTRVPRTSHGLETRDTLRTAANCH</sequence>
<accession>A0A6J4QFN1</accession>
<feature type="region of interest" description="Disordered" evidence="1">
    <location>
        <begin position="1"/>
        <end position="47"/>
    </location>
</feature>
<gene>
    <name evidence="2" type="ORF">AVDCRST_MAG64-4240</name>
</gene>
<dbReference type="AlphaFoldDB" id="A0A6J4QFN1"/>
<proteinExistence type="predicted"/>
<name>A0A6J4QFN1_9BACT</name>
<evidence type="ECO:0000313" key="2">
    <source>
        <dbReference type="EMBL" id="CAA9441891.1"/>
    </source>
</evidence>
<evidence type="ECO:0000256" key="1">
    <source>
        <dbReference type="SAM" id="MobiDB-lite"/>
    </source>
</evidence>
<dbReference type="EMBL" id="CADCUQ010000984">
    <property type="protein sequence ID" value="CAA9441891.1"/>
    <property type="molecule type" value="Genomic_DNA"/>
</dbReference>
<organism evidence="2">
    <name type="scientific">uncultured Phycisphaerae bacterium</name>
    <dbReference type="NCBI Taxonomy" id="904963"/>
    <lineage>
        <taxon>Bacteria</taxon>
        <taxon>Pseudomonadati</taxon>
        <taxon>Planctomycetota</taxon>
        <taxon>Phycisphaerae</taxon>
        <taxon>environmental samples</taxon>
    </lineage>
</organism>
<reference evidence="2" key="1">
    <citation type="submission" date="2020-02" db="EMBL/GenBank/DDBJ databases">
        <authorList>
            <person name="Meier V. D."/>
        </authorList>
    </citation>
    <scope>NUCLEOTIDE SEQUENCE</scope>
    <source>
        <strain evidence="2">AVDCRST_MAG64</strain>
    </source>
</reference>
<protein>
    <submittedName>
        <fullName evidence="2">Uncharacterized protein</fullName>
    </submittedName>
</protein>